<dbReference type="InterPro" id="IPR000301">
    <property type="entry name" value="Tetraspanin_animals"/>
</dbReference>
<organism evidence="8 9">
    <name type="scientific">Cyprinus carpio</name>
    <name type="common">Common carp</name>
    <dbReference type="NCBI Taxonomy" id="7962"/>
    <lineage>
        <taxon>Eukaryota</taxon>
        <taxon>Metazoa</taxon>
        <taxon>Chordata</taxon>
        <taxon>Craniata</taxon>
        <taxon>Vertebrata</taxon>
        <taxon>Euteleostomi</taxon>
        <taxon>Actinopterygii</taxon>
        <taxon>Neopterygii</taxon>
        <taxon>Teleostei</taxon>
        <taxon>Ostariophysi</taxon>
        <taxon>Cypriniformes</taxon>
        <taxon>Cyprinidae</taxon>
        <taxon>Cyprininae</taxon>
        <taxon>Cyprinus</taxon>
    </lineage>
</organism>
<reference evidence="8" key="1">
    <citation type="submission" date="2025-08" db="UniProtKB">
        <authorList>
            <consortium name="Ensembl"/>
        </authorList>
    </citation>
    <scope>IDENTIFICATION</scope>
</reference>
<dbReference type="PRINTS" id="PR00259">
    <property type="entry name" value="TMFOUR"/>
</dbReference>
<comment type="subcellular location">
    <subcellularLocation>
        <location evidence="1 7">Membrane</location>
        <topology evidence="1 7">Multi-pass membrane protein</topology>
    </subcellularLocation>
</comment>
<dbReference type="SUPFAM" id="SSF48652">
    <property type="entry name" value="Tetraspanin"/>
    <property type="match status" value="1"/>
</dbReference>
<accession>A0A8C1FXA5</accession>
<dbReference type="InterPro" id="IPR018499">
    <property type="entry name" value="Tetraspanin/Peripherin"/>
</dbReference>
<dbReference type="Proteomes" id="UP000694427">
    <property type="component" value="Unplaced"/>
</dbReference>
<evidence type="ECO:0000256" key="3">
    <source>
        <dbReference type="ARBA" id="ARBA00022692"/>
    </source>
</evidence>
<dbReference type="Pfam" id="PF00335">
    <property type="entry name" value="Tetraspanin"/>
    <property type="match status" value="1"/>
</dbReference>
<evidence type="ECO:0000256" key="6">
    <source>
        <dbReference type="PIRSR" id="PIRSR002419-1"/>
    </source>
</evidence>
<name>A0A8C1FXA5_CYPCA</name>
<protein>
    <recommendedName>
        <fullName evidence="7">Tetraspanin</fullName>
    </recommendedName>
</protein>
<dbReference type="Gene3D" id="1.10.1450.10">
    <property type="entry name" value="Tetraspanin"/>
    <property type="match status" value="1"/>
</dbReference>
<comment type="similarity">
    <text evidence="2 7">Belongs to the tetraspanin (TM4SF) family.</text>
</comment>
<keyword evidence="3 7" id="KW-0812">Transmembrane</keyword>
<evidence type="ECO:0000256" key="1">
    <source>
        <dbReference type="ARBA" id="ARBA00004141"/>
    </source>
</evidence>
<proteinExistence type="inferred from homology"/>
<dbReference type="PANTHER" id="PTHR19282">
    <property type="entry name" value="TETRASPANIN"/>
    <property type="match status" value="1"/>
</dbReference>
<evidence type="ECO:0000256" key="2">
    <source>
        <dbReference type="ARBA" id="ARBA00006840"/>
    </source>
</evidence>
<feature type="transmembrane region" description="Helical" evidence="7">
    <location>
        <begin position="24"/>
        <end position="49"/>
    </location>
</feature>
<keyword evidence="5 7" id="KW-0472">Membrane</keyword>
<feature type="transmembrane region" description="Helical" evidence="7">
    <location>
        <begin position="61"/>
        <end position="85"/>
    </location>
</feature>
<reference evidence="8" key="2">
    <citation type="submission" date="2025-09" db="UniProtKB">
        <authorList>
            <consortium name="Ensembl"/>
        </authorList>
    </citation>
    <scope>IDENTIFICATION</scope>
</reference>
<evidence type="ECO:0000313" key="9">
    <source>
        <dbReference type="Proteomes" id="UP000694427"/>
    </source>
</evidence>
<dbReference type="PIRSF" id="PIRSF002419">
    <property type="entry name" value="Tetraspanin"/>
    <property type="match status" value="1"/>
</dbReference>
<sequence length="262" mass="29377">MFLIFIYFVLTDMASECCLSLTKYFLFLFNLTFFFLGSLLLSMGLWILLSENANLIPPPPYLSVALFSYLLIVSGSVTMSLGFLGCLGSLKTVKCLLATYFILLTVLLAAQIVGAVLFYTQKTELAGSLKDHTLQIIYSVKRNDSSLKSFECTLDYIQKETKCCGWDGKEDWGDSIPCSCYDKGNATYEIKDQKCSTNCTFSNYTYGIYSQGCSENIKKWLDENLLIILVIILAISVVEICGMILSMCQYKEGSVDYNTVLH</sequence>
<dbReference type="Ensembl" id="ENSCCRT00010000339.1">
    <property type="protein sequence ID" value="ENSCCRP00010000311.1"/>
    <property type="gene ID" value="ENSCCRG00010000155.1"/>
</dbReference>
<keyword evidence="6" id="KW-1015">Disulfide bond</keyword>
<dbReference type="AlphaFoldDB" id="A0A8C1FXA5"/>
<evidence type="ECO:0000256" key="4">
    <source>
        <dbReference type="ARBA" id="ARBA00022989"/>
    </source>
</evidence>
<dbReference type="InterPro" id="IPR008952">
    <property type="entry name" value="Tetraspanin_EC2_sf"/>
</dbReference>
<evidence type="ECO:0000313" key="8">
    <source>
        <dbReference type="Ensembl" id="ENSCCRP00010000311.1"/>
    </source>
</evidence>
<keyword evidence="9" id="KW-1185">Reference proteome</keyword>
<feature type="transmembrane region" description="Helical" evidence="7">
    <location>
        <begin position="97"/>
        <end position="120"/>
    </location>
</feature>
<evidence type="ECO:0000256" key="5">
    <source>
        <dbReference type="ARBA" id="ARBA00023136"/>
    </source>
</evidence>
<feature type="transmembrane region" description="Helical" evidence="7">
    <location>
        <begin position="225"/>
        <end position="245"/>
    </location>
</feature>
<feature type="disulfide bond" evidence="6">
    <location>
        <begin position="164"/>
        <end position="180"/>
    </location>
</feature>
<evidence type="ECO:0000256" key="7">
    <source>
        <dbReference type="RuleBase" id="RU361218"/>
    </source>
</evidence>
<feature type="disulfide bond" evidence="6">
    <location>
        <begin position="163"/>
        <end position="195"/>
    </location>
</feature>
<dbReference type="GO" id="GO:0005886">
    <property type="term" value="C:plasma membrane"/>
    <property type="evidence" value="ECO:0007669"/>
    <property type="project" value="TreeGrafter"/>
</dbReference>
<dbReference type="PANTHER" id="PTHR19282:SF44">
    <property type="entry name" value="CD82 ANTIGEN"/>
    <property type="match status" value="1"/>
</dbReference>
<keyword evidence="4 7" id="KW-1133">Transmembrane helix</keyword>